<organism evidence="8 9">
    <name type="scientific">Paenibacillus oenotherae</name>
    <dbReference type="NCBI Taxonomy" id="1435645"/>
    <lineage>
        <taxon>Bacteria</taxon>
        <taxon>Bacillati</taxon>
        <taxon>Bacillota</taxon>
        <taxon>Bacilli</taxon>
        <taxon>Bacillales</taxon>
        <taxon>Paenibacillaceae</taxon>
        <taxon>Paenibacillus</taxon>
    </lineage>
</organism>
<dbReference type="InterPro" id="IPR010071">
    <property type="entry name" value="AA_adenyl_dom"/>
</dbReference>
<dbReference type="Gene3D" id="3.30.559.10">
    <property type="entry name" value="Chloramphenicol acetyltransferase-like domain"/>
    <property type="match status" value="1"/>
</dbReference>
<reference evidence="8 9" key="1">
    <citation type="submission" date="2021-07" db="EMBL/GenBank/DDBJ databases">
        <title>Paenibacillus radiodurans sp. nov., isolated from the southeastern edge of Tengger Desert.</title>
        <authorList>
            <person name="Zhang G."/>
        </authorList>
    </citation>
    <scope>NUCLEOTIDE SEQUENCE [LARGE SCALE GENOMIC DNA]</scope>
    <source>
        <strain evidence="8 9">DT7-4</strain>
    </source>
</reference>
<keyword evidence="9" id="KW-1185">Reference proteome</keyword>
<dbReference type="EMBL" id="JAHZIJ010000051">
    <property type="protein sequence ID" value="MBW7477859.1"/>
    <property type="molecule type" value="Genomic_DNA"/>
</dbReference>
<dbReference type="Gene3D" id="2.30.38.10">
    <property type="entry name" value="Luciferase, Domain 3"/>
    <property type="match status" value="1"/>
</dbReference>
<dbReference type="Gene3D" id="3.30.559.30">
    <property type="entry name" value="Nonribosomal peptide synthetase, condensation domain"/>
    <property type="match status" value="1"/>
</dbReference>
<keyword evidence="5" id="KW-0175">Coiled coil</keyword>
<comment type="caution">
    <text evidence="8">The sequence shown here is derived from an EMBL/GenBank/DDBJ whole genome shotgun (WGS) entry which is preliminary data.</text>
</comment>
<evidence type="ECO:0000259" key="7">
    <source>
        <dbReference type="Pfam" id="PF00668"/>
    </source>
</evidence>
<dbReference type="InterPro" id="IPR000873">
    <property type="entry name" value="AMP-dep_synth/lig_dom"/>
</dbReference>
<dbReference type="InterPro" id="IPR001242">
    <property type="entry name" value="Condensation_dom"/>
</dbReference>
<dbReference type="InterPro" id="IPR020459">
    <property type="entry name" value="AMP-binding"/>
</dbReference>
<sequence length="612" mass="67915">ALRTSPSGEKTFREYVEEVKEKTLEAFENQDYPFEELVEKLDVRKDLSRNPLFDTMFVMQSRSGGETRQASGMEEAAAGEERLGFAPYGTGSTAAKFDLTLNAAEFGEEAAFSLQYRTSLFGKESMERLVGHLRRLLQEVAKKPDTPIREIGLMSPEEQDRIVETFNDTASSFPSKTTIQHLFEEQVAIRPEQTALVMGETRLSYDELNERANRLARELRESGVAAESVVGLIAERSIEMVVAILAVLKAGGAYLPIDPDYPQERIVYMLEDSKAELLLVQEHLADRAAIWAGKLLKLLPDERGRAGSGAPLAQLSTADNLAYIIYTSGSTGLPKGVMVEHRSVMNTLSALQKQYPIEESDAFLLKTSYAFDVSVAELFGWFVGEGSLAILPPDGEKDAGAIWAAIEKYGITHLNAVPSMLYQMLDFLQNQDAGYAHLKYLFAAGEALTSKVQDLYGILKERNVFSASLENLYGPTEATIYASHYSLHAVKEEKLRIPIGTPLSNTQLYVLDGRQEVQPIGVPGELYIGGAGLARGYVNRAELTEEKFIANPYRPGERMYRTGDLARWQPDGTVEYLGRIDHQVKIRGYRIELGEIEAQLLKVEGVKEAAVL</sequence>
<dbReference type="Pfam" id="PF00668">
    <property type="entry name" value="Condensation"/>
    <property type="match status" value="1"/>
</dbReference>
<feature type="non-terminal residue" evidence="8">
    <location>
        <position position="1"/>
    </location>
</feature>
<gene>
    <name evidence="8" type="ORF">K0T92_24425</name>
</gene>
<dbReference type="RefSeq" id="WP_219875242.1">
    <property type="nucleotide sequence ID" value="NZ_JAHZIJ010000051.1"/>
</dbReference>
<dbReference type="Proteomes" id="UP000812277">
    <property type="component" value="Unassembled WGS sequence"/>
</dbReference>
<dbReference type="PANTHER" id="PTHR45527:SF1">
    <property type="entry name" value="FATTY ACID SYNTHASE"/>
    <property type="match status" value="1"/>
</dbReference>
<evidence type="ECO:0000256" key="2">
    <source>
        <dbReference type="ARBA" id="ARBA00022737"/>
    </source>
</evidence>
<protein>
    <submittedName>
        <fullName evidence="8">Amino acid adenylation domain-containing protein</fullName>
    </submittedName>
</protein>
<dbReference type="PROSITE" id="PS00455">
    <property type="entry name" value="AMP_BINDING"/>
    <property type="match status" value="1"/>
</dbReference>
<dbReference type="Pfam" id="PF00501">
    <property type="entry name" value="AMP-binding"/>
    <property type="match status" value="1"/>
</dbReference>
<dbReference type="CDD" id="cd05930">
    <property type="entry name" value="A_NRPS"/>
    <property type="match status" value="1"/>
</dbReference>
<evidence type="ECO:0000259" key="6">
    <source>
        <dbReference type="Pfam" id="PF00501"/>
    </source>
</evidence>
<evidence type="ECO:0000256" key="3">
    <source>
        <dbReference type="ARBA" id="ARBA00023194"/>
    </source>
</evidence>
<dbReference type="Gene3D" id="3.30.300.30">
    <property type="match status" value="1"/>
</dbReference>
<evidence type="ECO:0000256" key="1">
    <source>
        <dbReference type="ARBA" id="ARBA00006432"/>
    </source>
</evidence>
<evidence type="ECO:0000313" key="9">
    <source>
        <dbReference type="Proteomes" id="UP000812277"/>
    </source>
</evidence>
<feature type="domain" description="AMP-dependent synthetase/ligase" evidence="6">
    <location>
        <begin position="183"/>
        <end position="537"/>
    </location>
</feature>
<dbReference type="Gene3D" id="3.40.50.980">
    <property type="match status" value="2"/>
</dbReference>
<dbReference type="SUPFAM" id="SSF56801">
    <property type="entry name" value="Acetyl-CoA synthetase-like"/>
    <property type="match status" value="1"/>
</dbReference>
<feature type="non-terminal residue" evidence="8">
    <location>
        <position position="612"/>
    </location>
</feature>
<dbReference type="NCBIfam" id="TIGR01733">
    <property type="entry name" value="AA-adenyl-dom"/>
    <property type="match status" value="1"/>
</dbReference>
<evidence type="ECO:0000256" key="5">
    <source>
        <dbReference type="SAM" id="Coils"/>
    </source>
</evidence>
<keyword evidence="3" id="KW-0045">Antibiotic biosynthesis</keyword>
<feature type="domain" description="Condensation" evidence="7">
    <location>
        <begin position="1"/>
        <end position="162"/>
    </location>
</feature>
<accession>A0ABS7DD44</accession>
<dbReference type="PRINTS" id="PR00154">
    <property type="entry name" value="AMPBINDING"/>
</dbReference>
<keyword evidence="2" id="KW-0677">Repeat</keyword>
<feature type="coiled-coil region" evidence="5">
    <location>
        <begin position="198"/>
        <end position="225"/>
    </location>
</feature>
<dbReference type="SUPFAM" id="SSF52777">
    <property type="entry name" value="CoA-dependent acyltransferases"/>
    <property type="match status" value="1"/>
</dbReference>
<proteinExistence type="inferred from homology"/>
<evidence type="ECO:0000256" key="4">
    <source>
        <dbReference type="ARBA" id="ARBA00023268"/>
    </source>
</evidence>
<evidence type="ECO:0000313" key="8">
    <source>
        <dbReference type="EMBL" id="MBW7477859.1"/>
    </source>
</evidence>
<comment type="similarity">
    <text evidence="1">Belongs to the ATP-dependent AMP-binding enzyme family.</text>
</comment>
<dbReference type="PANTHER" id="PTHR45527">
    <property type="entry name" value="NONRIBOSOMAL PEPTIDE SYNTHETASE"/>
    <property type="match status" value="1"/>
</dbReference>
<dbReference type="InterPro" id="IPR020845">
    <property type="entry name" value="AMP-binding_CS"/>
</dbReference>
<keyword evidence="4" id="KW-0511">Multifunctional enzyme</keyword>
<name>A0ABS7DD44_9BACL</name>
<dbReference type="InterPro" id="IPR045851">
    <property type="entry name" value="AMP-bd_C_sf"/>
</dbReference>
<dbReference type="InterPro" id="IPR023213">
    <property type="entry name" value="CAT-like_dom_sf"/>
</dbReference>